<reference evidence="2" key="1">
    <citation type="submission" date="2013-09" db="EMBL/GenBank/DDBJ databases">
        <title>Corchorus olitorius genome sequencing.</title>
        <authorList>
            <person name="Alam M."/>
            <person name="Haque M.S."/>
            <person name="Islam M.S."/>
            <person name="Emdad E.M."/>
            <person name="Islam M.M."/>
            <person name="Ahmed B."/>
            <person name="Halim A."/>
            <person name="Hossen Q.M.M."/>
            <person name="Hossain M.Z."/>
            <person name="Ahmed R."/>
            <person name="Khan M.M."/>
            <person name="Islam R."/>
            <person name="Rashid M.M."/>
            <person name="Khan S.A."/>
            <person name="Rahman M.S."/>
            <person name="Alam M."/>
            <person name="Yahiya A.S."/>
            <person name="Khan M.S."/>
            <person name="Azam M.S."/>
            <person name="Haque T."/>
            <person name="Lashkar M.Z.H."/>
            <person name="Akhand A.I."/>
            <person name="Morshed G."/>
            <person name="Roy S."/>
            <person name="Uddin K.S."/>
            <person name="Rabeya T."/>
            <person name="Hossain A.S."/>
            <person name="Chowdhury A."/>
            <person name="Snigdha A.R."/>
            <person name="Mortoza M.S."/>
            <person name="Matin S.A."/>
            <person name="Hoque S.M.E."/>
            <person name="Islam M.K."/>
            <person name="Roy D.K."/>
            <person name="Haider R."/>
            <person name="Moosa M.M."/>
            <person name="Elias S.M."/>
            <person name="Hasan A.M."/>
            <person name="Jahan S."/>
            <person name="Shafiuddin M."/>
            <person name="Mahmood N."/>
            <person name="Shommy N.S."/>
        </authorList>
    </citation>
    <scope>NUCLEOTIDE SEQUENCE [LARGE SCALE GENOMIC DNA]</scope>
    <source>
        <strain evidence="2">cv. O-4</strain>
    </source>
</reference>
<keyword evidence="2" id="KW-1185">Reference proteome</keyword>
<accession>A0A1R3K343</accession>
<dbReference type="EMBL" id="AWUE01014753">
    <property type="protein sequence ID" value="OMP01509.1"/>
    <property type="molecule type" value="Genomic_DNA"/>
</dbReference>
<dbReference type="Proteomes" id="UP000187203">
    <property type="component" value="Unassembled WGS sequence"/>
</dbReference>
<sequence>MLSNSDSGDFHHQVGSKLWGFYSALSPLSTCRLDLRE</sequence>
<name>A0A1R3K343_9ROSI</name>
<evidence type="ECO:0000313" key="2">
    <source>
        <dbReference type="Proteomes" id="UP000187203"/>
    </source>
</evidence>
<dbReference type="AlphaFoldDB" id="A0A1R3K343"/>
<organism evidence="1 2">
    <name type="scientific">Corchorus olitorius</name>
    <dbReference type="NCBI Taxonomy" id="93759"/>
    <lineage>
        <taxon>Eukaryota</taxon>
        <taxon>Viridiplantae</taxon>
        <taxon>Streptophyta</taxon>
        <taxon>Embryophyta</taxon>
        <taxon>Tracheophyta</taxon>
        <taxon>Spermatophyta</taxon>
        <taxon>Magnoliopsida</taxon>
        <taxon>eudicotyledons</taxon>
        <taxon>Gunneridae</taxon>
        <taxon>Pentapetalae</taxon>
        <taxon>rosids</taxon>
        <taxon>malvids</taxon>
        <taxon>Malvales</taxon>
        <taxon>Malvaceae</taxon>
        <taxon>Grewioideae</taxon>
        <taxon>Apeibeae</taxon>
        <taxon>Corchorus</taxon>
    </lineage>
</organism>
<comment type="caution">
    <text evidence="1">The sequence shown here is derived from an EMBL/GenBank/DDBJ whole genome shotgun (WGS) entry which is preliminary data.</text>
</comment>
<evidence type="ECO:0000313" key="1">
    <source>
        <dbReference type="EMBL" id="OMP01509.1"/>
    </source>
</evidence>
<proteinExistence type="predicted"/>
<gene>
    <name evidence="1" type="ORF">COLO4_11815</name>
</gene>
<protein>
    <submittedName>
        <fullName evidence="1">Uncharacterized protein</fullName>
    </submittedName>
</protein>